<dbReference type="EMBL" id="JARJLG010000035">
    <property type="protein sequence ID" value="KAJ7765509.1"/>
    <property type="molecule type" value="Genomic_DNA"/>
</dbReference>
<dbReference type="Proteomes" id="UP001215280">
    <property type="component" value="Unassembled WGS sequence"/>
</dbReference>
<protein>
    <submittedName>
        <fullName evidence="1">Uncharacterized protein</fullName>
    </submittedName>
</protein>
<evidence type="ECO:0000313" key="1">
    <source>
        <dbReference type="EMBL" id="KAJ7765509.1"/>
    </source>
</evidence>
<accession>A0AAD7JL09</accession>
<proteinExistence type="predicted"/>
<sequence>MHTVTSDITTLQSWNLQTAGRSTFQQVIQILFPNRHLPQKSFVWNATFAENEGSQDMKLPANRKCSADKQRCLPEELRSVFTAAVTLEGGNTIHSGQRLKGTVIVQATNGSTTMSHISATFVTTRDHHWATEQAINPENAVPDSSPYVFEEGDDNSVRFSDPYPRVHRRIALDDPHFDFELQVPQTAVPDFSAYYSSGEATLDLELTVLYSRDAAICIHGMDKYVGDDLEDGSLVADDAAKIEGLWDSYTSEQDEGSLLGGSSNQSRNYASLLWQKKIVAIE</sequence>
<organism evidence="1 2">
    <name type="scientific">Mycena maculata</name>
    <dbReference type="NCBI Taxonomy" id="230809"/>
    <lineage>
        <taxon>Eukaryota</taxon>
        <taxon>Fungi</taxon>
        <taxon>Dikarya</taxon>
        <taxon>Basidiomycota</taxon>
        <taxon>Agaricomycotina</taxon>
        <taxon>Agaricomycetes</taxon>
        <taxon>Agaricomycetidae</taxon>
        <taxon>Agaricales</taxon>
        <taxon>Marasmiineae</taxon>
        <taxon>Mycenaceae</taxon>
        <taxon>Mycena</taxon>
    </lineage>
</organism>
<evidence type="ECO:0000313" key="2">
    <source>
        <dbReference type="Proteomes" id="UP001215280"/>
    </source>
</evidence>
<name>A0AAD7JL09_9AGAR</name>
<reference evidence="1" key="1">
    <citation type="submission" date="2023-03" db="EMBL/GenBank/DDBJ databases">
        <title>Massive genome expansion in bonnet fungi (Mycena s.s.) driven by repeated elements and novel gene families across ecological guilds.</title>
        <authorList>
            <consortium name="Lawrence Berkeley National Laboratory"/>
            <person name="Harder C.B."/>
            <person name="Miyauchi S."/>
            <person name="Viragh M."/>
            <person name="Kuo A."/>
            <person name="Thoen E."/>
            <person name="Andreopoulos B."/>
            <person name="Lu D."/>
            <person name="Skrede I."/>
            <person name="Drula E."/>
            <person name="Henrissat B."/>
            <person name="Morin E."/>
            <person name="Kohler A."/>
            <person name="Barry K."/>
            <person name="LaButti K."/>
            <person name="Morin E."/>
            <person name="Salamov A."/>
            <person name="Lipzen A."/>
            <person name="Mereny Z."/>
            <person name="Hegedus B."/>
            <person name="Baldrian P."/>
            <person name="Stursova M."/>
            <person name="Weitz H."/>
            <person name="Taylor A."/>
            <person name="Grigoriev I.V."/>
            <person name="Nagy L.G."/>
            <person name="Martin F."/>
            <person name="Kauserud H."/>
        </authorList>
    </citation>
    <scope>NUCLEOTIDE SEQUENCE</scope>
    <source>
        <strain evidence="1">CBHHK188m</strain>
    </source>
</reference>
<keyword evidence="2" id="KW-1185">Reference proteome</keyword>
<dbReference type="AlphaFoldDB" id="A0AAD7JL09"/>
<comment type="caution">
    <text evidence="1">The sequence shown here is derived from an EMBL/GenBank/DDBJ whole genome shotgun (WGS) entry which is preliminary data.</text>
</comment>
<gene>
    <name evidence="1" type="ORF">DFH07DRAFT_1015323</name>
</gene>